<feature type="domain" description="BTB" evidence="1">
    <location>
        <begin position="240"/>
        <end position="341"/>
    </location>
</feature>
<dbReference type="PANTHER" id="PTHR14499:SF144">
    <property type="entry name" value="POTASSIUM CHANNEL TETRAMERISATION-TYPE BTB DOMAIN-CONTAINING PROTEIN"/>
    <property type="match status" value="1"/>
</dbReference>
<dbReference type="SMART" id="SM00225">
    <property type="entry name" value="BTB"/>
    <property type="match status" value="2"/>
</dbReference>
<name>A0ABN8QQK1_9CNID</name>
<evidence type="ECO:0000259" key="1">
    <source>
        <dbReference type="SMART" id="SM00225"/>
    </source>
</evidence>
<dbReference type="InterPro" id="IPR000210">
    <property type="entry name" value="BTB/POZ_dom"/>
</dbReference>
<feature type="domain" description="BTB" evidence="1">
    <location>
        <begin position="6"/>
        <end position="107"/>
    </location>
</feature>
<evidence type="ECO:0000313" key="2">
    <source>
        <dbReference type="EMBL" id="CAH3166885.1"/>
    </source>
</evidence>
<dbReference type="SUPFAM" id="SSF54695">
    <property type="entry name" value="POZ domain"/>
    <property type="match status" value="2"/>
</dbReference>
<sequence length="436" mass="49304">MTEPPKVVTLNVGGQVYTTTLYTITQYSDSKLSEIFNGESSVPKDPKGNYFIDRDGVLFKHVLNFLRTRKLVLPNDFKEFEQLEIEANFYKIKSLQEEVKKAKESHQSVDSGPEILRLFYSSGTKLVLAGGLGMLQQLVPNIRLLGGSIAKGPAYNFSTAKGVVEGGQATVPLKLEQLDAFLQHVVNEGFEVKMSDFFLDGNASQVWVFVRKYFPDPRILCMGPMNPEIDKMEKAQTLPSIIDINVGGHVYTTSLASLTRYPDSMLGVMFSGRRPVAKDSRGCFFIDRDGPMFRYVLNFLRSSKLNLPESFQEFDQLVEEADFYQIDPLIEALRKVKSSQRPVASCQVIRLTLDRDKHGLETLLTVFAEGSILEEVFRGHDCIGSSLIFSFDKEQADSSTAAILQEIINHGFEVMTRLSHPEDKSINEWFFFRKRR</sequence>
<proteinExistence type="predicted"/>
<dbReference type="Gene3D" id="3.30.710.10">
    <property type="entry name" value="Potassium Channel Kv1.1, Chain A"/>
    <property type="match status" value="2"/>
</dbReference>
<dbReference type="InterPro" id="IPR003131">
    <property type="entry name" value="T1-type_BTB"/>
</dbReference>
<organism evidence="2 3">
    <name type="scientific">Porites lobata</name>
    <dbReference type="NCBI Taxonomy" id="104759"/>
    <lineage>
        <taxon>Eukaryota</taxon>
        <taxon>Metazoa</taxon>
        <taxon>Cnidaria</taxon>
        <taxon>Anthozoa</taxon>
        <taxon>Hexacorallia</taxon>
        <taxon>Scleractinia</taxon>
        <taxon>Fungiina</taxon>
        <taxon>Poritidae</taxon>
        <taxon>Porites</taxon>
    </lineage>
</organism>
<dbReference type="InterPro" id="IPR011333">
    <property type="entry name" value="SKP1/BTB/POZ_sf"/>
</dbReference>
<dbReference type="CDD" id="cd18365">
    <property type="entry name" value="BTB_POZ_KCTD6_like"/>
    <property type="match status" value="1"/>
</dbReference>
<evidence type="ECO:0000313" key="3">
    <source>
        <dbReference type="Proteomes" id="UP001159405"/>
    </source>
</evidence>
<dbReference type="Pfam" id="PF02214">
    <property type="entry name" value="BTB_2"/>
    <property type="match status" value="2"/>
</dbReference>
<dbReference type="PANTHER" id="PTHR14499">
    <property type="entry name" value="POTASSIUM CHANNEL TETRAMERIZATION DOMAIN-CONTAINING"/>
    <property type="match status" value="1"/>
</dbReference>
<protein>
    <recommendedName>
        <fullName evidence="1">BTB domain-containing protein</fullName>
    </recommendedName>
</protein>
<comment type="caution">
    <text evidence="2">The sequence shown here is derived from an EMBL/GenBank/DDBJ whole genome shotgun (WGS) entry which is preliminary data.</text>
</comment>
<dbReference type="EMBL" id="CALNXK010000139">
    <property type="protein sequence ID" value="CAH3166885.1"/>
    <property type="molecule type" value="Genomic_DNA"/>
</dbReference>
<reference evidence="2 3" key="1">
    <citation type="submission" date="2022-05" db="EMBL/GenBank/DDBJ databases">
        <authorList>
            <consortium name="Genoscope - CEA"/>
            <person name="William W."/>
        </authorList>
    </citation>
    <scope>NUCLEOTIDE SEQUENCE [LARGE SCALE GENOMIC DNA]</scope>
</reference>
<dbReference type="Proteomes" id="UP001159405">
    <property type="component" value="Unassembled WGS sequence"/>
</dbReference>
<gene>
    <name evidence="2" type="ORF">PLOB_00007952</name>
</gene>
<accession>A0ABN8QQK1</accession>
<keyword evidence="3" id="KW-1185">Reference proteome</keyword>